<feature type="region of interest" description="Disordered" evidence="1">
    <location>
        <begin position="16"/>
        <end position="98"/>
    </location>
</feature>
<gene>
    <name evidence="2" type="ORF">CB5_LOCUS17966</name>
</gene>
<feature type="compositionally biased region" description="Gly residues" evidence="1">
    <location>
        <begin position="26"/>
        <end position="36"/>
    </location>
</feature>
<reference evidence="2" key="1">
    <citation type="submission" date="2020-07" db="EMBL/GenBank/DDBJ databases">
        <authorList>
            <person name="Lin J."/>
        </authorList>
    </citation>
    <scope>NUCLEOTIDE SEQUENCE</scope>
</reference>
<protein>
    <submittedName>
        <fullName evidence="2">Uncharacterized protein</fullName>
    </submittedName>
</protein>
<sequence>MRGGLERARARVAERICRTSAPCEATGGGGERGTGGIERQLSASRPRLSLSSVPPLSRSDPASLSPISPPGSAALLSPSSLSSRSAHPPLPLLRSSKPPRLASSSAAIVAASSRGTPWRGGDVLGDEFFADFANSARVADNESRRFALLSSDSVFPVSQDKLALWNADQSRSAIINPGGSCISAAVATDPHSIAERVSS</sequence>
<evidence type="ECO:0000313" key="2">
    <source>
        <dbReference type="EMBL" id="CAD1834755.1"/>
    </source>
</evidence>
<evidence type="ECO:0000256" key="1">
    <source>
        <dbReference type="SAM" id="MobiDB-lite"/>
    </source>
</evidence>
<dbReference type="EMBL" id="LR862152">
    <property type="protein sequence ID" value="CAD1834755.1"/>
    <property type="molecule type" value="Genomic_DNA"/>
</dbReference>
<dbReference type="AlphaFoldDB" id="A0A6V7PVI5"/>
<feature type="compositionally biased region" description="Low complexity" evidence="1">
    <location>
        <begin position="37"/>
        <end position="98"/>
    </location>
</feature>
<proteinExistence type="predicted"/>
<accession>A0A6V7PVI5</accession>
<name>A0A6V7PVI5_ANACO</name>
<organism evidence="2">
    <name type="scientific">Ananas comosus var. bracteatus</name>
    <name type="common">red pineapple</name>
    <dbReference type="NCBI Taxonomy" id="296719"/>
    <lineage>
        <taxon>Eukaryota</taxon>
        <taxon>Viridiplantae</taxon>
        <taxon>Streptophyta</taxon>
        <taxon>Embryophyta</taxon>
        <taxon>Tracheophyta</taxon>
        <taxon>Spermatophyta</taxon>
        <taxon>Magnoliopsida</taxon>
        <taxon>Liliopsida</taxon>
        <taxon>Poales</taxon>
        <taxon>Bromeliaceae</taxon>
        <taxon>Bromelioideae</taxon>
        <taxon>Ananas</taxon>
    </lineage>
</organism>